<keyword evidence="3" id="KW-1185">Reference proteome</keyword>
<feature type="region of interest" description="Disordered" evidence="1">
    <location>
        <begin position="159"/>
        <end position="194"/>
    </location>
</feature>
<sequence>MPRLLFAPRTHAFAVVRMDPVAMVQHLNDPEALRAAEALSPRSYLVYIDIDLALPFPGKPWYGFTMYPIGSTLRPANEEEGMTPDLCIPIFPNNGHPDGRVPLPTEPLFPFDNCYFWSGLTMDVRIHARPEKFDWDETILLPAGLVHCQWQDYQSADMARQSRAREARQPQPDLQGHAVDTTTATGPADDTNSVYEDTIYSSTSGASEYPDTLDEMFGFSSSWKEVELQPLFHLWCDVAANMKQDEIPSPDHLFEERDAIVK</sequence>
<dbReference type="AlphaFoldDB" id="A0A5C2RZ66"/>
<evidence type="ECO:0000313" key="3">
    <source>
        <dbReference type="Proteomes" id="UP000313359"/>
    </source>
</evidence>
<proteinExistence type="predicted"/>
<evidence type="ECO:0000256" key="1">
    <source>
        <dbReference type="SAM" id="MobiDB-lite"/>
    </source>
</evidence>
<name>A0A5C2RZ66_9APHY</name>
<gene>
    <name evidence="2" type="ORF">L227DRAFT_553587</name>
</gene>
<protein>
    <submittedName>
        <fullName evidence="2">Uncharacterized protein</fullName>
    </submittedName>
</protein>
<feature type="compositionally biased region" description="Low complexity" evidence="1">
    <location>
        <begin position="178"/>
        <end position="191"/>
    </location>
</feature>
<accession>A0A5C2RZ66</accession>
<dbReference type="EMBL" id="ML122288">
    <property type="protein sequence ID" value="RPD56375.1"/>
    <property type="molecule type" value="Genomic_DNA"/>
</dbReference>
<dbReference type="OrthoDB" id="2930792at2759"/>
<evidence type="ECO:0000313" key="2">
    <source>
        <dbReference type="EMBL" id="RPD56375.1"/>
    </source>
</evidence>
<reference evidence="2" key="1">
    <citation type="journal article" date="2018" name="Genome Biol. Evol.">
        <title>Genomics and development of Lentinus tigrinus, a white-rot wood-decaying mushroom with dimorphic fruiting bodies.</title>
        <authorList>
            <person name="Wu B."/>
            <person name="Xu Z."/>
            <person name="Knudson A."/>
            <person name="Carlson A."/>
            <person name="Chen N."/>
            <person name="Kovaka S."/>
            <person name="LaButti K."/>
            <person name="Lipzen A."/>
            <person name="Pennachio C."/>
            <person name="Riley R."/>
            <person name="Schakwitz W."/>
            <person name="Umezawa K."/>
            <person name="Ohm R.A."/>
            <person name="Grigoriev I.V."/>
            <person name="Nagy L.G."/>
            <person name="Gibbons J."/>
            <person name="Hibbett D."/>
        </authorList>
    </citation>
    <scope>NUCLEOTIDE SEQUENCE [LARGE SCALE GENOMIC DNA]</scope>
    <source>
        <strain evidence="2">ALCF2SS1-6</strain>
    </source>
</reference>
<organism evidence="2 3">
    <name type="scientific">Lentinus tigrinus ALCF2SS1-6</name>
    <dbReference type="NCBI Taxonomy" id="1328759"/>
    <lineage>
        <taxon>Eukaryota</taxon>
        <taxon>Fungi</taxon>
        <taxon>Dikarya</taxon>
        <taxon>Basidiomycota</taxon>
        <taxon>Agaricomycotina</taxon>
        <taxon>Agaricomycetes</taxon>
        <taxon>Polyporales</taxon>
        <taxon>Polyporaceae</taxon>
        <taxon>Lentinus</taxon>
    </lineage>
</organism>
<dbReference type="Proteomes" id="UP000313359">
    <property type="component" value="Unassembled WGS sequence"/>
</dbReference>